<name>A0ABD5P2F5_9EURY</name>
<keyword evidence="2 4" id="KW-0238">DNA-binding</keyword>
<evidence type="ECO:0000256" key="3">
    <source>
        <dbReference type="ARBA" id="ARBA00023172"/>
    </source>
</evidence>
<evidence type="ECO:0000256" key="1">
    <source>
        <dbReference type="ARBA" id="ARBA00022908"/>
    </source>
</evidence>
<evidence type="ECO:0000259" key="5">
    <source>
        <dbReference type="PROSITE" id="PS51898"/>
    </source>
</evidence>
<dbReference type="PANTHER" id="PTHR30349">
    <property type="entry name" value="PHAGE INTEGRASE-RELATED"/>
    <property type="match status" value="1"/>
</dbReference>
<feature type="domain" description="Core-binding (CB)" evidence="6">
    <location>
        <begin position="1"/>
        <end position="95"/>
    </location>
</feature>
<dbReference type="GO" id="GO:0003677">
    <property type="term" value="F:DNA binding"/>
    <property type="evidence" value="ECO:0007669"/>
    <property type="project" value="UniProtKB-UniRule"/>
</dbReference>
<reference evidence="7 8" key="1">
    <citation type="journal article" date="2014" name="Int. J. Syst. Evol. Microbiol.">
        <title>Complete genome sequence of Corynebacterium casei LMG S-19264T (=DSM 44701T), isolated from a smear-ripened cheese.</title>
        <authorList>
            <consortium name="US DOE Joint Genome Institute (JGI-PGF)"/>
            <person name="Walter F."/>
            <person name="Albersmeier A."/>
            <person name="Kalinowski J."/>
            <person name="Ruckert C."/>
        </authorList>
    </citation>
    <scope>NUCLEOTIDE SEQUENCE [LARGE SCALE GENOMIC DNA]</scope>
    <source>
        <strain evidence="7 8">IBRC-M 10912</strain>
    </source>
</reference>
<dbReference type="AlphaFoldDB" id="A0ABD5P2F5"/>
<accession>A0ABD5P2F5</accession>
<dbReference type="InterPro" id="IPR011010">
    <property type="entry name" value="DNA_brk_join_enz"/>
</dbReference>
<dbReference type="InterPro" id="IPR013762">
    <property type="entry name" value="Integrase-like_cat_sf"/>
</dbReference>
<dbReference type="CDD" id="cd00397">
    <property type="entry name" value="DNA_BRE_C"/>
    <property type="match status" value="1"/>
</dbReference>
<keyword evidence="1" id="KW-0229">DNA integration</keyword>
<evidence type="ECO:0000256" key="2">
    <source>
        <dbReference type="ARBA" id="ARBA00023125"/>
    </source>
</evidence>
<dbReference type="PANTHER" id="PTHR30349:SF41">
    <property type="entry name" value="INTEGRASE_RECOMBINASE PROTEIN MJ0367-RELATED"/>
    <property type="match status" value="1"/>
</dbReference>
<dbReference type="Gene3D" id="1.10.443.10">
    <property type="entry name" value="Intergrase catalytic core"/>
    <property type="match status" value="1"/>
</dbReference>
<feature type="domain" description="Tyr recombinase" evidence="5">
    <location>
        <begin position="162"/>
        <end position="344"/>
    </location>
</feature>
<gene>
    <name evidence="7" type="ORF">ACFOZ7_16070</name>
</gene>
<dbReference type="Proteomes" id="UP001595821">
    <property type="component" value="Unassembled WGS sequence"/>
</dbReference>
<evidence type="ECO:0000259" key="6">
    <source>
        <dbReference type="PROSITE" id="PS51900"/>
    </source>
</evidence>
<keyword evidence="3" id="KW-0233">DNA recombination</keyword>
<dbReference type="InterPro" id="IPR044068">
    <property type="entry name" value="CB"/>
</dbReference>
<dbReference type="SUPFAM" id="SSF56349">
    <property type="entry name" value="DNA breaking-rejoining enzymes"/>
    <property type="match status" value="1"/>
</dbReference>
<sequence length="344" mass="40948">MDDFESWLRECGQKPKEEKPLAADTVDNYLSRVDKYYRLTWNEVGYVSYLEHEHADAVATMLKNDEIRKRSGEPYAEATKRREMDSLSKYFYWLYDERGEKLWECEVNFDEKTYNIPDYFSIAERQQLRDAVLDYGSVPAYNDLTPDERDRWKAHIAQKLGKPKSDVSPDDWEYLNTNYKWVSLLWTALDAGLRPCEVKRARMSWLRLSKGALFIPKEEASKNRDHWEIALRSETVDALREWKRQRENIAKYDDTESIWLNRKGNPYNSKTLNYFLGKLLDEIELDDENRDLKWYALRHSTGTYLETEMGLSATANQLRHKNLQTTRRYTHTPVEYRQEGLESI</sequence>
<dbReference type="GeneID" id="71852928"/>
<dbReference type="InterPro" id="IPR002104">
    <property type="entry name" value="Integrase_catalytic"/>
</dbReference>
<dbReference type="Pfam" id="PF00589">
    <property type="entry name" value="Phage_integrase"/>
    <property type="match status" value="1"/>
</dbReference>
<organism evidence="7 8">
    <name type="scientific">Natribaculum luteum</name>
    <dbReference type="NCBI Taxonomy" id="1586232"/>
    <lineage>
        <taxon>Archaea</taxon>
        <taxon>Methanobacteriati</taxon>
        <taxon>Methanobacteriota</taxon>
        <taxon>Stenosarchaea group</taxon>
        <taxon>Halobacteria</taxon>
        <taxon>Halobacteriales</taxon>
        <taxon>Natrialbaceae</taxon>
        <taxon>Natribaculum</taxon>
    </lineage>
</organism>
<protein>
    <submittedName>
        <fullName evidence="7">Tyrosine-type recombinase/integrase</fullName>
    </submittedName>
</protein>
<comment type="caution">
    <text evidence="7">The sequence shown here is derived from an EMBL/GenBank/DDBJ whole genome shotgun (WGS) entry which is preliminary data.</text>
</comment>
<dbReference type="InterPro" id="IPR050090">
    <property type="entry name" value="Tyrosine_recombinase_XerCD"/>
</dbReference>
<dbReference type="PROSITE" id="PS51898">
    <property type="entry name" value="TYR_RECOMBINASE"/>
    <property type="match status" value="1"/>
</dbReference>
<dbReference type="RefSeq" id="WP_246972284.1">
    <property type="nucleotide sequence ID" value="NZ_CP095397.1"/>
</dbReference>
<dbReference type="GO" id="GO:0015074">
    <property type="term" value="P:DNA integration"/>
    <property type="evidence" value="ECO:0007669"/>
    <property type="project" value="UniProtKB-KW"/>
</dbReference>
<evidence type="ECO:0000256" key="4">
    <source>
        <dbReference type="PROSITE-ProRule" id="PRU01248"/>
    </source>
</evidence>
<dbReference type="GO" id="GO:0006310">
    <property type="term" value="P:DNA recombination"/>
    <property type="evidence" value="ECO:0007669"/>
    <property type="project" value="UniProtKB-KW"/>
</dbReference>
<dbReference type="EMBL" id="JBHSDJ010000122">
    <property type="protein sequence ID" value="MFC4248429.1"/>
    <property type="molecule type" value="Genomic_DNA"/>
</dbReference>
<evidence type="ECO:0000313" key="8">
    <source>
        <dbReference type="Proteomes" id="UP001595821"/>
    </source>
</evidence>
<dbReference type="PROSITE" id="PS51900">
    <property type="entry name" value="CB"/>
    <property type="match status" value="1"/>
</dbReference>
<proteinExistence type="predicted"/>
<evidence type="ECO:0000313" key="7">
    <source>
        <dbReference type="EMBL" id="MFC4248429.1"/>
    </source>
</evidence>